<keyword evidence="2" id="KW-0413">Isomerase</keyword>
<evidence type="ECO:0000256" key="1">
    <source>
        <dbReference type="ARBA" id="ARBA00008754"/>
    </source>
</evidence>
<dbReference type="GO" id="GO:0005975">
    <property type="term" value="P:carbohydrate metabolic process"/>
    <property type="evidence" value="ECO:0007669"/>
    <property type="project" value="InterPro"/>
</dbReference>
<gene>
    <name evidence="2" type="ORF">H8S11_04880</name>
</gene>
<dbReference type="Pfam" id="PF02502">
    <property type="entry name" value="LacAB_rpiB"/>
    <property type="match status" value="1"/>
</dbReference>
<dbReference type="EMBL" id="JACOPO010000002">
    <property type="protein sequence ID" value="MBC5722149.1"/>
    <property type="molecule type" value="Genomic_DNA"/>
</dbReference>
<evidence type="ECO:0000313" key="3">
    <source>
        <dbReference type="Proteomes" id="UP000628736"/>
    </source>
</evidence>
<dbReference type="SUPFAM" id="SSF89623">
    <property type="entry name" value="Ribose/Galactose isomerase RpiB/AlsB"/>
    <property type="match status" value="1"/>
</dbReference>
<name>A0A8J6J176_9FIRM</name>
<dbReference type="InterPro" id="IPR036569">
    <property type="entry name" value="RpiB_LacA_LacB_sf"/>
</dbReference>
<proteinExistence type="inferred from homology"/>
<dbReference type="InterPro" id="IPR003500">
    <property type="entry name" value="RpiB_LacA_LacB"/>
</dbReference>
<evidence type="ECO:0000313" key="2">
    <source>
        <dbReference type="EMBL" id="MBC5722149.1"/>
    </source>
</evidence>
<dbReference type="PANTHER" id="PTHR30345:SF0">
    <property type="entry name" value="DNA DAMAGE-REPAIR_TOLERATION PROTEIN DRT102"/>
    <property type="match status" value="1"/>
</dbReference>
<sequence>MDKTIIIGADRLAVPLKDALKHRLEEVHGYQVTDVGMQEGGAFISYIDTACKAAREIQQGHFNRGILLCGTGAGMSVVANKFKGIYAVLCHNTYEARMCQTINNANIMCLGGGVLTPAIAEEMLDLFLETPFKVGFPADRHEFLEFAQQEIARIEEENFK</sequence>
<comment type="similarity">
    <text evidence="1">Belongs to the LacAB/RpiB family.</text>
</comment>
<protein>
    <submittedName>
        <fullName evidence="2">RpiB/LacA/LacB family sugar-phosphate isomerase</fullName>
    </submittedName>
</protein>
<dbReference type="Gene3D" id="3.40.1400.10">
    <property type="entry name" value="Sugar-phosphate isomerase, RpiB/LacA/LacB"/>
    <property type="match status" value="1"/>
</dbReference>
<dbReference type="GO" id="GO:0016861">
    <property type="term" value="F:intramolecular oxidoreductase activity, interconverting aldoses and ketoses"/>
    <property type="evidence" value="ECO:0007669"/>
    <property type="project" value="UniProtKB-ARBA"/>
</dbReference>
<dbReference type="AlphaFoldDB" id="A0A8J6J176"/>
<organism evidence="2 3">
    <name type="scientific">Flintibacter hominis</name>
    <dbReference type="NCBI Taxonomy" id="2763048"/>
    <lineage>
        <taxon>Bacteria</taxon>
        <taxon>Bacillati</taxon>
        <taxon>Bacillota</taxon>
        <taxon>Clostridia</taxon>
        <taxon>Eubacteriales</taxon>
        <taxon>Flintibacter</taxon>
    </lineage>
</organism>
<dbReference type="RefSeq" id="WP_186852384.1">
    <property type="nucleotide sequence ID" value="NZ_JACOPO010000002.1"/>
</dbReference>
<comment type="caution">
    <text evidence="2">The sequence shown here is derived from an EMBL/GenBank/DDBJ whole genome shotgun (WGS) entry which is preliminary data.</text>
</comment>
<dbReference type="NCBIfam" id="TIGR00689">
    <property type="entry name" value="rpiB_lacA_lacB"/>
    <property type="match status" value="1"/>
</dbReference>
<reference evidence="2" key="1">
    <citation type="submission" date="2020-08" db="EMBL/GenBank/DDBJ databases">
        <title>Genome public.</title>
        <authorList>
            <person name="Liu C."/>
            <person name="Sun Q."/>
        </authorList>
    </citation>
    <scope>NUCLEOTIDE SEQUENCE</scope>
    <source>
        <strain evidence="2">NSJ-23</strain>
    </source>
</reference>
<accession>A0A8J6J176</accession>
<dbReference type="PIRSF" id="PIRSF005384">
    <property type="entry name" value="RpiB_LacA_B"/>
    <property type="match status" value="1"/>
</dbReference>
<dbReference type="Proteomes" id="UP000628736">
    <property type="component" value="Unassembled WGS sequence"/>
</dbReference>
<dbReference type="PANTHER" id="PTHR30345">
    <property type="entry name" value="RIBOSE-5-PHOSPHATE ISOMERASE B"/>
    <property type="match status" value="1"/>
</dbReference>
<keyword evidence="3" id="KW-1185">Reference proteome</keyword>